<reference evidence="2" key="1">
    <citation type="journal article" date="2023" name="Mol. Phylogenet. Evol.">
        <title>Genome-scale phylogeny and comparative genomics of the fungal order Sordariales.</title>
        <authorList>
            <person name="Hensen N."/>
            <person name="Bonometti L."/>
            <person name="Westerberg I."/>
            <person name="Brannstrom I.O."/>
            <person name="Guillou S."/>
            <person name="Cros-Aarteil S."/>
            <person name="Calhoun S."/>
            <person name="Haridas S."/>
            <person name="Kuo A."/>
            <person name="Mondo S."/>
            <person name="Pangilinan J."/>
            <person name="Riley R."/>
            <person name="LaButti K."/>
            <person name="Andreopoulos B."/>
            <person name="Lipzen A."/>
            <person name="Chen C."/>
            <person name="Yan M."/>
            <person name="Daum C."/>
            <person name="Ng V."/>
            <person name="Clum A."/>
            <person name="Steindorff A."/>
            <person name="Ohm R.A."/>
            <person name="Martin F."/>
            <person name="Silar P."/>
            <person name="Natvig D.O."/>
            <person name="Lalanne C."/>
            <person name="Gautier V."/>
            <person name="Ament-Velasquez S.L."/>
            <person name="Kruys A."/>
            <person name="Hutchinson M.I."/>
            <person name="Powell A.J."/>
            <person name="Barry K."/>
            <person name="Miller A.N."/>
            <person name="Grigoriev I.V."/>
            <person name="Debuchy R."/>
            <person name="Gladieux P."/>
            <person name="Hiltunen Thoren M."/>
            <person name="Johannesson H."/>
        </authorList>
    </citation>
    <scope>NUCLEOTIDE SEQUENCE</scope>
    <source>
        <strain evidence="2">CBS 757.83</strain>
    </source>
</reference>
<dbReference type="Proteomes" id="UP001305647">
    <property type="component" value="Unassembled WGS sequence"/>
</dbReference>
<evidence type="ECO:0000313" key="2">
    <source>
        <dbReference type="EMBL" id="KAK4105603.1"/>
    </source>
</evidence>
<reference evidence="2" key="2">
    <citation type="submission" date="2023-05" db="EMBL/GenBank/DDBJ databases">
        <authorList>
            <consortium name="Lawrence Berkeley National Laboratory"/>
            <person name="Steindorff A."/>
            <person name="Hensen N."/>
            <person name="Bonometti L."/>
            <person name="Westerberg I."/>
            <person name="Brannstrom I.O."/>
            <person name="Guillou S."/>
            <person name="Cros-Aarteil S."/>
            <person name="Calhoun S."/>
            <person name="Haridas S."/>
            <person name="Kuo A."/>
            <person name="Mondo S."/>
            <person name="Pangilinan J."/>
            <person name="Riley R."/>
            <person name="Labutti K."/>
            <person name="Andreopoulos B."/>
            <person name="Lipzen A."/>
            <person name="Chen C."/>
            <person name="Yanf M."/>
            <person name="Daum C."/>
            <person name="Ng V."/>
            <person name="Clum A."/>
            <person name="Ohm R."/>
            <person name="Martin F."/>
            <person name="Silar P."/>
            <person name="Natvig D."/>
            <person name="Lalanne C."/>
            <person name="Gautier V."/>
            <person name="Ament-Velasquez S.L."/>
            <person name="Kruys A."/>
            <person name="Hutchinson M.I."/>
            <person name="Powell A.J."/>
            <person name="Barry K."/>
            <person name="Miller A.N."/>
            <person name="Grigoriev I.V."/>
            <person name="Debuchy R."/>
            <person name="Gladieux P."/>
            <person name="Thoren M.H."/>
            <person name="Johannesson H."/>
        </authorList>
    </citation>
    <scope>NUCLEOTIDE SEQUENCE</scope>
    <source>
        <strain evidence="2">CBS 757.83</strain>
    </source>
</reference>
<protein>
    <submittedName>
        <fullName evidence="2">Uncharacterized protein</fullName>
    </submittedName>
</protein>
<dbReference type="EMBL" id="MU863625">
    <property type="protein sequence ID" value="KAK4105603.1"/>
    <property type="molecule type" value="Genomic_DNA"/>
</dbReference>
<sequence>MSGSQQHSTKAAVWNTKKFRDEYEIHKNRLQDQHFSVADFPDPLSPRPPHPKQYPKGTNPELERNLHELIAQVKARAVRDAVVG</sequence>
<keyword evidence="3" id="KW-1185">Reference proteome</keyword>
<accession>A0AAN6Q8M6</accession>
<evidence type="ECO:0000256" key="1">
    <source>
        <dbReference type="SAM" id="MobiDB-lite"/>
    </source>
</evidence>
<organism evidence="2 3">
    <name type="scientific">Parathielavia hyrcaniae</name>
    <dbReference type="NCBI Taxonomy" id="113614"/>
    <lineage>
        <taxon>Eukaryota</taxon>
        <taxon>Fungi</taxon>
        <taxon>Dikarya</taxon>
        <taxon>Ascomycota</taxon>
        <taxon>Pezizomycotina</taxon>
        <taxon>Sordariomycetes</taxon>
        <taxon>Sordariomycetidae</taxon>
        <taxon>Sordariales</taxon>
        <taxon>Chaetomiaceae</taxon>
        <taxon>Parathielavia</taxon>
    </lineage>
</organism>
<comment type="caution">
    <text evidence="2">The sequence shown here is derived from an EMBL/GenBank/DDBJ whole genome shotgun (WGS) entry which is preliminary data.</text>
</comment>
<feature type="region of interest" description="Disordered" evidence="1">
    <location>
        <begin position="34"/>
        <end position="59"/>
    </location>
</feature>
<feature type="compositionally biased region" description="Pro residues" evidence="1">
    <location>
        <begin position="43"/>
        <end position="52"/>
    </location>
</feature>
<evidence type="ECO:0000313" key="3">
    <source>
        <dbReference type="Proteomes" id="UP001305647"/>
    </source>
</evidence>
<name>A0AAN6Q8M6_9PEZI</name>
<gene>
    <name evidence="2" type="ORF">N658DRAFT_492081</name>
</gene>
<dbReference type="AlphaFoldDB" id="A0AAN6Q8M6"/>
<proteinExistence type="predicted"/>